<dbReference type="InterPro" id="IPR052018">
    <property type="entry name" value="PHP_domain"/>
</dbReference>
<evidence type="ECO:0000313" key="2">
    <source>
        <dbReference type="Proteomes" id="UP000053695"/>
    </source>
</evidence>
<accession>N6UWA7</accession>
<dbReference type="Pfam" id="PF13263">
    <property type="entry name" value="PHP_C"/>
    <property type="match status" value="1"/>
</dbReference>
<dbReference type="AlphaFoldDB" id="N6UWA7"/>
<dbReference type="Gene3D" id="3.20.20.140">
    <property type="entry name" value="Metal-dependent hydrolases"/>
    <property type="match status" value="1"/>
</dbReference>
<dbReference type="STRING" id="1069083.GCA_000371805_01023"/>
<dbReference type="SUPFAM" id="SSF89550">
    <property type="entry name" value="PHP domain-like"/>
    <property type="match status" value="1"/>
</dbReference>
<organism evidence="1 2">
    <name type="scientific">Methanocaldococcus villosus KIN24-T80</name>
    <dbReference type="NCBI Taxonomy" id="1069083"/>
    <lineage>
        <taxon>Archaea</taxon>
        <taxon>Methanobacteriati</taxon>
        <taxon>Methanobacteriota</taxon>
        <taxon>Methanomada group</taxon>
        <taxon>Methanococci</taxon>
        <taxon>Methanococcales</taxon>
        <taxon>Methanocaldococcaceae</taxon>
        <taxon>Methanocaldococcus</taxon>
    </lineage>
</organism>
<dbReference type="CDD" id="cd07432">
    <property type="entry name" value="PHP_HisPPase"/>
    <property type="match status" value="1"/>
</dbReference>
<dbReference type="PANTHER" id="PTHR42924">
    <property type="entry name" value="EXONUCLEASE"/>
    <property type="match status" value="1"/>
</dbReference>
<evidence type="ECO:0000313" key="1">
    <source>
        <dbReference type="EMBL" id="ENN96584.1"/>
    </source>
</evidence>
<name>N6UWA7_9EURY</name>
<dbReference type="InterPro" id="IPR016195">
    <property type="entry name" value="Pol/histidinol_Pase-like"/>
</dbReference>
<dbReference type="GO" id="GO:0035312">
    <property type="term" value="F:5'-3' DNA exonuclease activity"/>
    <property type="evidence" value="ECO:0007669"/>
    <property type="project" value="TreeGrafter"/>
</dbReference>
<keyword evidence="2" id="KW-1185">Reference proteome</keyword>
<dbReference type="OrthoDB" id="63337at2157"/>
<dbReference type="EMBL" id="APMM01000010">
    <property type="protein sequence ID" value="ENN96584.1"/>
    <property type="molecule type" value="Genomic_DNA"/>
</dbReference>
<comment type="caution">
    <text evidence="1">The sequence shown here is derived from an EMBL/GenBank/DDBJ whole genome shotgun (WGS) entry which is preliminary data.</text>
</comment>
<dbReference type="Proteomes" id="UP000053695">
    <property type="component" value="Unassembled WGS sequence"/>
</dbReference>
<dbReference type="PANTHER" id="PTHR42924:SF3">
    <property type="entry name" value="POLYMERASE_HISTIDINOL PHOSPHATASE N-TERMINAL DOMAIN-CONTAINING PROTEIN"/>
    <property type="match status" value="1"/>
</dbReference>
<protein>
    <submittedName>
        <fullName evidence="1">PHP domain protein</fullName>
    </submittedName>
</protein>
<dbReference type="PATRIC" id="fig|1069083.5.peg.282"/>
<dbReference type="RefSeq" id="WP_004589949.1">
    <property type="nucleotide sequence ID" value="NZ_APMM01000010.1"/>
</dbReference>
<reference evidence="1 2" key="1">
    <citation type="journal article" date="2013" name="Genome Announc.">
        <title>Draft Genome Sequence of a Highly Flagellated, Fast-Swimming Archaeon, Methanocaldococcus villosus Strain KIN24-T80 (DSM 22612).</title>
        <authorList>
            <person name="Thennarasu S."/>
            <person name="Polireddy D."/>
            <person name="Antony A."/>
            <person name="Yada M.R."/>
            <person name="Algarawi S."/>
            <person name="Sivakumar N."/>
        </authorList>
    </citation>
    <scope>NUCLEOTIDE SEQUENCE [LARGE SCALE GENOMIC DNA]</scope>
    <source>
        <strain evidence="1 2">KIN24-T80</strain>
    </source>
</reference>
<proteinExistence type="predicted"/>
<dbReference type="GO" id="GO:0004534">
    <property type="term" value="F:5'-3' RNA exonuclease activity"/>
    <property type="evidence" value="ECO:0007669"/>
    <property type="project" value="TreeGrafter"/>
</dbReference>
<gene>
    <name evidence="1" type="ORF">J422_01440</name>
</gene>
<sequence length="237" mass="27660">MKVDIHVHSINSKCSLNPKSLLRKMCKKYNLIPAVCDHNKLTKLDFAIPGEEVATNRGEFLALFIEEEIPGNLDIFEALDQVKEQGGLICIPHPFDSKRKRSLIKFNILEDREFLRYVDIVEVFNSRCRSLEPNIKAFEYAIKYNFPMGFGSDAHFIWELNNAYINFPELNIDKPSEISPKEFLNLLEIRTKEFLKEKIDLFKNPWKGKNHYGALGDRKNIEIYSKLLKKVRKILNI</sequence>